<dbReference type="Proteomes" id="UP000076580">
    <property type="component" value="Chromosome 03"/>
</dbReference>
<dbReference type="InParanoid" id="A0A151GAI5"/>
<reference evidence="1 2" key="1">
    <citation type="journal article" date="2016" name="Sci. Rep.">
        <title>Insights into Adaptations to a Near-Obligate Nematode Endoparasitic Lifestyle from the Finished Genome of Drechmeria coniospora.</title>
        <authorList>
            <person name="Zhang L."/>
            <person name="Zhou Z."/>
            <person name="Guo Q."/>
            <person name="Fokkens L."/>
            <person name="Miskei M."/>
            <person name="Pocsi I."/>
            <person name="Zhang W."/>
            <person name="Chen M."/>
            <person name="Wang L."/>
            <person name="Sun Y."/>
            <person name="Donzelli B.G."/>
            <person name="Gibson D.M."/>
            <person name="Nelson D.R."/>
            <person name="Luo J.G."/>
            <person name="Rep M."/>
            <person name="Liu H."/>
            <person name="Yang S."/>
            <person name="Wang J."/>
            <person name="Krasnoff S.B."/>
            <person name="Xu Y."/>
            <person name="Molnar I."/>
            <person name="Lin M."/>
        </authorList>
    </citation>
    <scope>NUCLEOTIDE SEQUENCE [LARGE SCALE GENOMIC DNA]</scope>
    <source>
        <strain evidence="1 2">ARSEF 6962</strain>
    </source>
</reference>
<keyword evidence="2" id="KW-1185">Reference proteome</keyword>
<evidence type="ECO:0000313" key="2">
    <source>
        <dbReference type="Proteomes" id="UP000076580"/>
    </source>
</evidence>
<proteinExistence type="predicted"/>
<dbReference type="AlphaFoldDB" id="A0A151GAI5"/>
<organism evidence="1 2">
    <name type="scientific">Drechmeria coniospora</name>
    <name type="common">Nematophagous fungus</name>
    <name type="synonym">Meria coniospora</name>
    <dbReference type="NCBI Taxonomy" id="98403"/>
    <lineage>
        <taxon>Eukaryota</taxon>
        <taxon>Fungi</taxon>
        <taxon>Dikarya</taxon>
        <taxon>Ascomycota</taxon>
        <taxon>Pezizomycotina</taxon>
        <taxon>Sordariomycetes</taxon>
        <taxon>Hypocreomycetidae</taxon>
        <taxon>Hypocreales</taxon>
        <taxon>Ophiocordycipitaceae</taxon>
        <taxon>Drechmeria</taxon>
    </lineage>
</organism>
<name>A0A151GAI5_DRECN</name>
<comment type="caution">
    <text evidence="1">The sequence shown here is derived from an EMBL/GenBank/DDBJ whole genome shotgun (WGS) entry which is preliminary data.</text>
</comment>
<accession>A0A151GAI5</accession>
<dbReference type="EMBL" id="LAYC01000003">
    <property type="protein sequence ID" value="KYK54100.1"/>
    <property type="molecule type" value="Genomic_DNA"/>
</dbReference>
<dbReference type="RefSeq" id="XP_040653452.1">
    <property type="nucleotide sequence ID" value="XM_040803348.1"/>
</dbReference>
<sequence length="104" mass="11955">MCMFQVRLILCGCEDPNCTQREPELVGVLKEVGHPIKISQYYRVGGMCTGYFRNTDPDRMVLRHGMDANNANTIQDCIDKVIEIEEHPERCTLKCQNCIEMCKI</sequence>
<dbReference type="GeneID" id="63718699"/>
<protein>
    <submittedName>
        <fullName evidence="1">Uncharacterized protein</fullName>
    </submittedName>
</protein>
<gene>
    <name evidence="1" type="ORF">DCS_06056</name>
</gene>
<evidence type="ECO:0000313" key="1">
    <source>
        <dbReference type="EMBL" id="KYK54100.1"/>
    </source>
</evidence>